<name>A0A1E7FSR7_9STRA</name>
<proteinExistence type="predicted"/>
<feature type="compositionally biased region" description="Acidic residues" evidence="1">
    <location>
        <begin position="204"/>
        <end position="224"/>
    </location>
</feature>
<feature type="region of interest" description="Disordered" evidence="1">
    <location>
        <begin position="71"/>
        <end position="395"/>
    </location>
</feature>
<feature type="compositionally biased region" description="Low complexity" evidence="1">
    <location>
        <begin position="271"/>
        <end position="297"/>
    </location>
</feature>
<protein>
    <submittedName>
        <fullName evidence="2">Uncharacterized protein</fullName>
    </submittedName>
</protein>
<feature type="compositionally biased region" description="Low complexity" evidence="1">
    <location>
        <begin position="380"/>
        <end position="393"/>
    </location>
</feature>
<accession>A0A1E7FSR7</accession>
<evidence type="ECO:0000256" key="1">
    <source>
        <dbReference type="SAM" id="MobiDB-lite"/>
    </source>
</evidence>
<feature type="compositionally biased region" description="Low complexity" evidence="1">
    <location>
        <begin position="79"/>
        <end position="93"/>
    </location>
</feature>
<dbReference type="InParanoid" id="A0A1E7FSR7"/>
<feature type="compositionally biased region" description="Low complexity" evidence="1">
    <location>
        <begin position="513"/>
        <end position="522"/>
    </location>
</feature>
<feature type="compositionally biased region" description="Basic residues" evidence="1">
    <location>
        <begin position="136"/>
        <end position="153"/>
    </location>
</feature>
<feature type="region of interest" description="Disordered" evidence="1">
    <location>
        <begin position="508"/>
        <end position="539"/>
    </location>
</feature>
<reference evidence="2 3" key="1">
    <citation type="submission" date="2016-09" db="EMBL/GenBank/DDBJ databases">
        <title>Extensive genetic diversity and differential bi-allelic expression allows diatom success in the polar Southern Ocean.</title>
        <authorList>
            <consortium name="DOE Joint Genome Institute"/>
            <person name="Mock T."/>
            <person name="Otillar R.P."/>
            <person name="Strauss J."/>
            <person name="Dupont C."/>
            <person name="Frickenhaus S."/>
            <person name="Maumus F."/>
            <person name="Mcmullan M."/>
            <person name="Sanges R."/>
            <person name="Schmutz J."/>
            <person name="Toseland A."/>
            <person name="Valas R."/>
            <person name="Veluchamy A."/>
            <person name="Ward B.J."/>
            <person name="Allen A."/>
            <person name="Barry K."/>
            <person name="Falciatore A."/>
            <person name="Ferrante M."/>
            <person name="Fortunato A.E."/>
            <person name="Gloeckner G."/>
            <person name="Gruber A."/>
            <person name="Hipkin R."/>
            <person name="Janech M."/>
            <person name="Kroth P."/>
            <person name="Leese F."/>
            <person name="Lindquist E."/>
            <person name="Lyon B.R."/>
            <person name="Martin J."/>
            <person name="Mayer C."/>
            <person name="Parker M."/>
            <person name="Quesneville H."/>
            <person name="Raymond J."/>
            <person name="Uhlig C."/>
            <person name="Valentin K.U."/>
            <person name="Worden A.Z."/>
            <person name="Armbrust E.V."/>
            <person name="Bowler C."/>
            <person name="Green B."/>
            <person name="Moulton V."/>
            <person name="Van Oosterhout C."/>
            <person name="Grigoriev I."/>
        </authorList>
    </citation>
    <scope>NUCLEOTIDE SEQUENCE [LARGE SCALE GENOMIC DNA]</scope>
    <source>
        <strain evidence="2 3">CCMP1102</strain>
    </source>
</reference>
<keyword evidence="3" id="KW-1185">Reference proteome</keyword>
<feature type="compositionally biased region" description="Polar residues" evidence="1">
    <location>
        <begin position="184"/>
        <end position="200"/>
    </location>
</feature>
<dbReference type="KEGG" id="fcy:FRACYDRAFT_234846"/>
<dbReference type="AlphaFoldDB" id="A0A1E7FSR7"/>
<feature type="region of interest" description="Disordered" evidence="1">
    <location>
        <begin position="1"/>
        <end position="47"/>
    </location>
</feature>
<feature type="compositionally biased region" description="Basic and acidic residues" evidence="1">
    <location>
        <begin position="27"/>
        <end position="38"/>
    </location>
</feature>
<feature type="compositionally biased region" description="Low complexity" evidence="1">
    <location>
        <begin position="225"/>
        <end position="237"/>
    </location>
</feature>
<dbReference type="OrthoDB" id="56536at2759"/>
<sequence length="708" mass="78537">MADPKQNRHRLLLPTTSRVAVRQKKSYLNDRTRPKKNENSTSVKESLSKFLADTELQDDDMMDLFKATTNKSKDKNKDNIGSTSINITNSGNSGDDKKSKITNISTNDKNDNKEGDDNNNDSQESFLFDRKAILKATKKPSSRTKLRRSRSRSQRPNGKKDSNSKKDRKKKTVGREKDRRQWVTKKQSTSNSESNNYKNTSSDSNDEDIDIDAESFAGDDEDEVSISSSESKNNNNSTRERSERIGRRSSVSQSKNNDRGSRLRRSRSVSRARTTTPRSSRSLSRAPSTPRSAPSRTQSLKKGKSSNSTTSVRRPPRRTRSDMSCERSSNRGTHKSLSMGLEGLNKQDRRTSIKEQYRSPSVDPGNRRRDHDNDDGGGSVASSMSYRSTRSSYKPSGLEGGALNAFMGNTHIAQTTTSRGRSIVTPTGGNCSVASAPADENYIRERKARQDLIMDVALKEKWRHEAEATKEAERLGKEKFDANYYSSDEDLGTKKKKGLVKRMKKAAHKTARASRSGAKGAANVVKDPKRAGKRVGKVAKGVGKETARMVMDPSLAAKRGTQGIVDTVNFTANAATNVAKEGFDVTSSLTKKGIKGAAMVVDGTIDGAGRFVQGATDIMFFNDGQVDSEDEYDDYDPRSLSTSGDRQVCKKTFAERMSTTYDDTEVNRKLGEEFDNNRSRIRSSKIIPALKIKTTPSKANKNNGWYDI</sequence>
<evidence type="ECO:0000313" key="3">
    <source>
        <dbReference type="Proteomes" id="UP000095751"/>
    </source>
</evidence>
<feature type="compositionally biased region" description="Basic and acidic residues" evidence="1">
    <location>
        <begin position="345"/>
        <end position="357"/>
    </location>
</feature>
<dbReference type="Proteomes" id="UP000095751">
    <property type="component" value="Unassembled WGS sequence"/>
</dbReference>
<organism evidence="2 3">
    <name type="scientific">Fragilariopsis cylindrus CCMP1102</name>
    <dbReference type="NCBI Taxonomy" id="635003"/>
    <lineage>
        <taxon>Eukaryota</taxon>
        <taxon>Sar</taxon>
        <taxon>Stramenopiles</taxon>
        <taxon>Ochrophyta</taxon>
        <taxon>Bacillariophyta</taxon>
        <taxon>Bacillariophyceae</taxon>
        <taxon>Bacillariophycidae</taxon>
        <taxon>Bacillariales</taxon>
        <taxon>Bacillariaceae</taxon>
        <taxon>Fragilariopsis</taxon>
    </lineage>
</organism>
<feature type="compositionally biased region" description="Basic and acidic residues" evidence="1">
    <location>
        <begin position="319"/>
        <end position="329"/>
    </location>
</feature>
<evidence type="ECO:0000313" key="2">
    <source>
        <dbReference type="EMBL" id="OEU21220.1"/>
    </source>
</evidence>
<feature type="compositionally biased region" description="Basic and acidic residues" evidence="1">
    <location>
        <begin position="365"/>
        <end position="374"/>
    </location>
</feature>
<gene>
    <name evidence="2" type="ORF">FRACYDRAFT_234846</name>
</gene>
<dbReference type="EMBL" id="KV784354">
    <property type="protein sequence ID" value="OEU21220.1"/>
    <property type="molecule type" value="Genomic_DNA"/>
</dbReference>